<evidence type="ECO:0000313" key="1">
    <source>
        <dbReference type="EMBL" id="GID76826.1"/>
    </source>
</evidence>
<dbReference type="RefSeq" id="WP_203769936.1">
    <property type="nucleotide sequence ID" value="NZ_BAAABO010000029.1"/>
</dbReference>
<reference evidence="1 2" key="1">
    <citation type="submission" date="2021-01" db="EMBL/GenBank/DDBJ databases">
        <title>Whole genome shotgun sequence of Actinoplanes deccanensis NBRC 13994.</title>
        <authorList>
            <person name="Komaki H."/>
            <person name="Tamura T."/>
        </authorList>
    </citation>
    <scope>NUCLEOTIDE SEQUENCE [LARGE SCALE GENOMIC DNA]</scope>
    <source>
        <strain evidence="1 2">NBRC 13994</strain>
    </source>
</reference>
<evidence type="ECO:0000313" key="2">
    <source>
        <dbReference type="Proteomes" id="UP000609879"/>
    </source>
</evidence>
<sequence>MAARLGGDYAFVPMALGTIGHRGVRVPEPNTFEGILYGVQRGRCLVDARGLVAAAGEVVPRSSGWFGYSPLDPAQVAGLDALVFVRDAPEGPVWWPPA</sequence>
<organism evidence="1 2">
    <name type="scientific">Paractinoplanes deccanensis</name>
    <dbReference type="NCBI Taxonomy" id="113561"/>
    <lineage>
        <taxon>Bacteria</taxon>
        <taxon>Bacillati</taxon>
        <taxon>Actinomycetota</taxon>
        <taxon>Actinomycetes</taxon>
        <taxon>Micromonosporales</taxon>
        <taxon>Micromonosporaceae</taxon>
        <taxon>Paractinoplanes</taxon>
    </lineage>
</organism>
<dbReference type="SUPFAM" id="SSF159501">
    <property type="entry name" value="EreA/ChaN-like"/>
    <property type="match status" value="1"/>
</dbReference>
<keyword evidence="2" id="KW-1185">Reference proteome</keyword>
<comment type="caution">
    <text evidence="1">The sequence shown here is derived from an EMBL/GenBank/DDBJ whole genome shotgun (WGS) entry which is preliminary data.</text>
</comment>
<name>A0ABQ3YA27_9ACTN</name>
<dbReference type="EMBL" id="BOMI01000108">
    <property type="protein sequence ID" value="GID76826.1"/>
    <property type="molecule type" value="Genomic_DNA"/>
</dbReference>
<protein>
    <submittedName>
        <fullName evidence="1">Uncharacterized protein</fullName>
    </submittedName>
</protein>
<dbReference type="Proteomes" id="UP000609879">
    <property type="component" value="Unassembled WGS sequence"/>
</dbReference>
<gene>
    <name evidence="1" type="ORF">Ade02nite_54670</name>
</gene>
<accession>A0ABQ3YA27</accession>
<proteinExistence type="predicted"/>